<gene>
    <name evidence="20" type="ORF">EDS130_LOCUS31319</name>
    <name evidence="21" type="ORF">XAT740_LOCUS38312</name>
</gene>
<keyword evidence="7 19" id="KW-0732">Signal</keyword>
<feature type="active site" description="Nucleophile" evidence="16">
    <location>
        <position position="373"/>
    </location>
</feature>
<evidence type="ECO:0000313" key="21">
    <source>
        <dbReference type="EMBL" id="CAF1476986.1"/>
    </source>
</evidence>
<organism evidence="20 23">
    <name type="scientific">Adineta ricciae</name>
    <name type="common">Rotifer</name>
    <dbReference type="NCBI Taxonomy" id="249248"/>
    <lineage>
        <taxon>Eukaryota</taxon>
        <taxon>Metazoa</taxon>
        <taxon>Spiralia</taxon>
        <taxon>Gnathifera</taxon>
        <taxon>Rotifera</taxon>
        <taxon>Eurotatoria</taxon>
        <taxon>Bdelloidea</taxon>
        <taxon>Adinetida</taxon>
        <taxon>Adinetidae</taxon>
        <taxon>Adineta</taxon>
    </lineage>
</organism>
<comment type="cofactor">
    <cofactor evidence="1 17">
        <name>FAD</name>
        <dbReference type="ChEBI" id="CHEBI:57692"/>
    </cofactor>
</comment>
<evidence type="ECO:0000256" key="1">
    <source>
        <dbReference type="ARBA" id="ARBA00001974"/>
    </source>
</evidence>
<evidence type="ECO:0000256" key="15">
    <source>
        <dbReference type="ARBA" id="ARBA00023284"/>
    </source>
</evidence>
<evidence type="ECO:0000256" key="4">
    <source>
        <dbReference type="ARBA" id="ARBA00011802"/>
    </source>
</evidence>
<dbReference type="PROSITE" id="PS51257">
    <property type="entry name" value="PROKAR_LIPOPROTEIN"/>
    <property type="match status" value="1"/>
</dbReference>
<evidence type="ECO:0000313" key="20">
    <source>
        <dbReference type="EMBL" id="CAF1314283.1"/>
    </source>
</evidence>
<dbReference type="GO" id="GO:0034975">
    <property type="term" value="P:protein folding in endoplasmic reticulum"/>
    <property type="evidence" value="ECO:0007669"/>
    <property type="project" value="InterPro"/>
</dbReference>
<keyword evidence="15" id="KW-0676">Redox-active center</keyword>
<feature type="binding site" evidence="17">
    <location>
        <position position="188"/>
    </location>
    <ligand>
        <name>FAD</name>
        <dbReference type="ChEBI" id="CHEBI:57692"/>
    </ligand>
</feature>
<evidence type="ECO:0000313" key="22">
    <source>
        <dbReference type="Proteomes" id="UP000663828"/>
    </source>
</evidence>
<feature type="disulfide bond" description="Redox-active" evidence="18">
    <location>
        <begin position="373"/>
        <end position="376"/>
    </location>
</feature>
<keyword evidence="8" id="KW-0256">Endoplasmic reticulum</keyword>
<keyword evidence="13 18" id="KW-1015">Disulfide bond</keyword>
<dbReference type="GO" id="GO:0016972">
    <property type="term" value="F:thiol oxidase activity"/>
    <property type="evidence" value="ECO:0007669"/>
    <property type="project" value="InterPro"/>
</dbReference>
<evidence type="ECO:0000256" key="16">
    <source>
        <dbReference type="PIRSR" id="PIRSR017205-1"/>
    </source>
</evidence>
<dbReference type="Proteomes" id="UP000663852">
    <property type="component" value="Unassembled WGS sequence"/>
</dbReference>
<feature type="binding site" evidence="17">
    <location>
        <position position="270"/>
    </location>
    <ligand>
        <name>FAD</name>
        <dbReference type="ChEBI" id="CHEBI:57692"/>
    </ligand>
</feature>
<dbReference type="PANTHER" id="PTHR12613">
    <property type="entry name" value="ERO1-RELATED"/>
    <property type="match status" value="1"/>
</dbReference>
<dbReference type="Proteomes" id="UP000663828">
    <property type="component" value="Unassembled WGS sequence"/>
</dbReference>
<evidence type="ECO:0000256" key="14">
    <source>
        <dbReference type="ARBA" id="ARBA00023180"/>
    </source>
</evidence>
<dbReference type="SUPFAM" id="SSF110019">
    <property type="entry name" value="ERO1-like"/>
    <property type="match status" value="1"/>
</dbReference>
<dbReference type="InterPro" id="IPR037192">
    <property type="entry name" value="ERO1-like_sf"/>
</dbReference>
<evidence type="ECO:0000256" key="3">
    <source>
        <dbReference type="ARBA" id="ARBA00008277"/>
    </source>
</evidence>
<evidence type="ECO:0000256" key="5">
    <source>
        <dbReference type="ARBA" id="ARBA00022448"/>
    </source>
</evidence>
<comment type="subunit">
    <text evidence="4">May function both as a monomer and a homodimer.</text>
</comment>
<feature type="chain" id="PRO_5036411495" evidence="19">
    <location>
        <begin position="22"/>
        <end position="437"/>
    </location>
</feature>
<keyword evidence="11" id="KW-0560">Oxidoreductase</keyword>
<dbReference type="GO" id="GO:0015035">
    <property type="term" value="F:protein-disulfide reductase activity"/>
    <property type="evidence" value="ECO:0007669"/>
    <property type="project" value="InterPro"/>
</dbReference>
<feature type="binding site" evidence="17">
    <location>
        <position position="175"/>
    </location>
    <ligand>
        <name>FAD</name>
        <dbReference type="ChEBI" id="CHEBI:57692"/>
    </ligand>
</feature>
<evidence type="ECO:0000256" key="17">
    <source>
        <dbReference type="PIRSR" id="PIRSR017205-2"/>
    </source>
</evidence>
<evidence type="ECO:0000313" key="23">
    <source>
        <dbReference type="Proteomes" id="UP000663852"/>
    </source>
</evidence>
<sequence>MFLRVCLTFFCVIFSCYLVQNNEECQLTNSNDQIDDCNCRISDLNELNNQHIYPLLQEIVSKNYFRFFPVNLRKKCLFWSDDGQCSRRTCAIKPCPIENLPEALRGKTIHDNEHCSMLDTNSSLGSINTNISEEHKETIKIWTQFDDVQLDNFCDVDDESSTDLEYIDLLANPERYTGYTGASTQRIWSAIYNENCFFLPDSKIFYDLREKRLNINKMCLEGRTFYRLISGLHTSITIHLCARYFFPTVAGGYTGSDGHWGPNFDEFKLRFDPEITAGEGPKWLKNVYFLYLIELRALHKARDIFQEQTFFTGNDTDDSHTKVLIVEKLLEKIEPFANYFTEDLLFQNDNDLLKFEFKQHFRNVSRIMDCVGCDKCRLWGKLQVQALGTALKILFANHDSIQLQRSEMVALLNGFNRISTSLYHLKNTFKSCVKKET</sequence>
<evidence type="ECO:0000256" key="10">
    <source>
        <dbReference type="ARBA" id="ARBA00022982"/>
    </source>
</evidence>
<evidence type="ECO:0000256" key="2">
    <source>
        <dbReference type="ARBA" id="ARBA00004367"/>
    </source>
</evidence>
<evidence type="ECO:0000256" key="9">
    <source>
        <dbReference type="ARBA" id="ARBA00022827"/>
    </source>
</evidence>
<comment type="similarity">
    <text evidence="3">Belongs to the EROs family.</text>
</comment>
<feature type="active site" evidence="16">
    <location>
        <position position="376"/>
    </location>
</feature>
<protein>
    <submittedName>
        <fullName evidence="20">Uncharacterized protein</fullName>
    </submittedName>
</protein>
<feature type="signal peptide" evidence="19">
    <location>
        <begin position="1"/>
        <end position="21"/>
    </location>
</feature>
<proteinExistence type="inferred from homology"/>
<evidence type="ECO:0000256" key="6">
    <source>
        <dbReference type="ARBA" id="ARBA00022630"/>
    </source>
</evidence>
<reference evidence="20" key="1">
    <citation type="submission" date="2021-02" db="EMBL/GenBank/DDBJ databases">
        <authorList>
            <person name="Nowell W R."/>
        </authorList>
    </citation>
    <scope>NUCLEOTIDE SEQUENCE</scope>
</reference>
<dbReference type="GO" id="GO:0005789">
    <property type="term" value="C:endoplasmic reticulum membrane"/>
    <property type="evidence" value="ECO:0007669"/>
    <property type="project" value="UniProtKB-SubCell"/>
</dbReference>
<dbReference type="InterPro" id="IPR007266">
    <property type="entry name" value="Ero1"/>
</dbReference>
<keyword evidence="9 17" id="KW-0274">FAD</keyword>
<dbReference type="EMBL" id="CAJNOR010004122">
    <property type="protein sequence ID" value="CAF1476986.1"/>
    <property type="molecule type" value="Genomic_DNA"/>
</dbReference>
<keyword evidence="14" id="KW-0325">Glycoprotein</keyword>
<feature type="disulfide bond" description="Redox-active" evidence="18">
    <location>
        <begin position="85"/>
        <end position="90"/>
    </location>
</feature>
<dbReference type="OrthoDB" id="269384at2759"/>
<keyword evidence="10" id="KW-0249">Electron transport</keyword>
<dbReference type="PANTHER" id="PTHR12613:SF0">
    <property type="entry name" value="ERO1-LIKE PROTEIN"/>
    <property type="match status" value="1"/>
</dbReference>
<feature type="binding site" evidence="17">
    <location>
        <position position="233"/>
    </location>
    <ligand>
        <name>FAD</name>
        <dbReference type="ChEBI" id="CHEBI:57692"/>
    </ligand>
</feature>
<evidence type="ECO:0000256" key="13">
    <source>
        <dbReference type="ARBA" id="ARBA00023157"/>
    </source>
</evidence>
<evidence type="ECO:0000256" key="19">
    <source>
        <dbReference type="SAM" id="SignalP"/>
    </source>
</evidence>
<keyword evidence="5" id="KW-0813">Transport</keyword>
<feature type="binding site" evidence="17">
    <location>
        <position position="230"/>
    </location>
    <ligand>
        <name>FAD</name>
        <dbReference type="ChEBI" id="CHEBI:57692"/>
    </ligand>
</feature>
<keyword evidence="22" id="KW-1185">Reference proteome</keyword>
<dbReference type="GO" id="GO:0071949">
    <property type="term" value="F:FAD binding"/>
    <property type="evidence" value="ECO:0007669"/>
    <property type="project" value="InterPro"/>
</dbReference>
<keyword evidence="12" id="KW-0472">Membrane</keyword>
<keyword evidence="6" id="KW-0285">Flavoprotein</keyword>
<evidence type="ECO:0000256" key="18">
    <source>
        <dbReference type="PIRSR" id="PIRSR017205-3"/>
    </source>
</evidence>
<dbReference type="Pfam" id="PF04137">
    <property type="entry name" value="ERO1"/>
    <property type="match status" value="1"/>
</dbReference>
<comment type="subcellular location">
    <subcellularLocation>
        <location evidence="2">Endoplasmic reticulum membrane</location>
        <topology evidence="2">Peripheral membrane protein</topology>
        <orientation evidence="2">Lumenal side</orientation>
    </subcellularLocation>
</comment>
<dbReference type="PIRSF" id="PIRSF017205">
    <property type="entry name" value="ERO1"/>
    <property type="match status" value="1"/>
</dbReference>
<comment type="caution">
    <text evidence="20">The sequence shown here is derived from an EMBL/GenBank/DDBJ whole genome shotgun (WGS) entry which is preliminary data.</text>
</comment>
<evidence type="ECO:0000256" key="7">
    <source>
        <dbReference type="ARBA" id="ARBA00022729"/>
    </source>
</evidence>
<evidence type="ECO:0000256" key="11">
    <source>
        <dbReference type="ARBA" id="ARBA00023002"/>
    </source>
</evidence>
<evidence type="ECO:0000256" key="12">
    <source>
        <dbReference type="ARBA" id="ARBA00023136"/>
    </source>
</evidence>
<name>A0A815EN33_ADIRI</name>
<dbReference type="AlphaFoldDB" id="A0A815EN33"/>
<accession>A0A815EN33</accession>
<dbReference type="EMBL" id="CAJNOJ010000228">
    <property type="protein sequence ID" value="CAF1314283.1"/>
    <property type="molecule type" value="Genomic_DNA"/>
</dbReference>
<evidence type="ECO:0000256" key="8">
    <source>
        <dbReference type="ARBA" id="ARBA00022824"/>
    </source>
</evidence>
<feature type="binding site" evidence="17">
    <location>
        <position position="177"/>
    </location>
    <ligand>
        <name>FAD</name>
        <dbReference type="ChEBI" id="CHEBI:57692"/>
    </ligand>
</feature>